<accession>A0A6P6G416</accession>
<proteinExistence type="predicted"/>
<name>A0A6P6G416_ZIZJJ</name>
<dbReference type="InParanoid" id="A0A6P6G416"/>
<organism evidence="1 2">
    <name type="scientific">Ziziphus jujuba</name>
    <name type="common">Chinese jujube</name>
    <name type="synonym">Ziziphus sativa</name>
    <dbReference type="NCBI Taxonomy" id="326968"/>
    <lineage>
        <taxon>Eukaryota</taxon>
        <taxon>Viridiplantae</taxon>
        <taxon>Streptophyta</taxon>
        <taxon>Embryophyta</taxon>
        <taxon>Tracheophyta</taxon>
        <taxon>Spermatophyta</taxon>
        <taxon>Magnoliopsida</taxon>
        <taxon>eudicotyledons</taxon>
        <taxon>Gunneridae</taxon>
        <taxon>Pentapetalae</taxon>
        <taxon>rosids</taxon>
        <taxon>fabids</taxon>
        <taxon>Rosales</taxon>
        <taxon>Rhamnaceae</taxon>
        <taxon>Paliureae</taxon>
        <taxon>Ziziphus</taxon>
    </lineage>
</organism>
<sequence>MIVIEQSTKFNLLARNGDSSKCSIMEFLVNILNEMLGRLHAFCEGDPKSLKKRFLISLVKAKCFVIPISILISVSIYLLEGHFQNYGGTPCRPDPCNLYCRDVKMDYSEQNILIRACFIRTEVWTLKLASSSPKCYRHENKNIFSTQGVKCTYSILQFIQNIHGNTMISVTRKNSNFSQAN</sequence>
<protein>
    <submittedName>
        <fullName evidence="2">Uncharacterized protein LOC112491444</fullName>
    </submittedName>
</protein>
<dbReference type="Proteomes" id="UP001652623">
    <property type="component" value="Chromosome 4"/>
</dbReference>
<evidence type="ECO:0000313" key="1">
    <source>
        <dbReference type="Proteomes" id="UP001652623"/>
    </source>
</evidence>
<dbReference type="KEGG" id="zju:112491444"/>
<keyword evidence="1" id="KW-1185">Reference proteome</keyword>
<gene>
    <name evidence="2" type="primary">LOC112491444</name>
</gene>
<evidence type="ECO:0000313" key="2">
    <source>
        <dbReference type="RefSeq" id="XP_024928924.1"/>
    </source>
</evidence>
<dbReference type="RefSeq" id="XP_024928924.1">
    <property type="nucleotide sequence ID" value="XM_025073156.3"/>
</dbReference>
<reference evidence="2" key="1">
    <citation type="submission" date="2025-08" db="UniProtKB">
        <authorList>
            <consortium name="RefSeq"/>
        </authorList>
    </citation>
    <scope>IDENTIFICATION</scope>
    <source>
        <tissue evidence="2">Seedling</tissue>
    </source>
</reference>
<dbReference type="GeneID" id="112491444"/>
<dbReference type="AlphaFoldDB" id="A0A6P6G416"/>